<dbReference type="Proteomes" id="UP000574761">
    <property type="component" value="Unassembled WGS sequence"/>
</dbReference>
<sequence>MSGKPFLLNGREFGYLNPYLIAEIGVNHEGSIERARRMIEAVAAAGGHAAKFQTYKAELLATRDTSPAYWDRSKEATASQYALFQRWDNFGDDDYRALSDHCAACGIDFISTPFDLPAVDLLAPIAPLLKVASADLTNIPLLRKIGRQGLPVVMSVGASRLDEIATALAELHRAGAANVTLLHCVLNYPTPPVEARLAQIVELARVFGSQCAIGYSDHVTPDVDGSMPALDVAALLGSVVIEKHFTDDRTATGNDHYHAMDGDGLAAFVNRLARLRELYGDSQLDLSGQKAAIDNARRRIVTVRGIDAGTVLGEDDLIALRSNRGIEIAHWDKVVGRTLARTVSEGESLNWADFQ</sequence>
<dbReference type="EMBL" id="JACIEE010000003">
    <property type="protein sequence ID" value="MBB3976421.1"/>
    <property type="molecule type" value="Genomic_DNA"/>
</dbReference>
<dbReference type="PANTHER" id="PTHR42966:SF1">
    <property type="entry name" value="SIALIC ACID SYNTHASE"/>
    <property type="match status" value="1"/>
</dbReference>
<dbReference type="SMART" id="SM00858">
    <property type="entry name" value="SAF"/>
    <property type="match status" value="1"/>
</dbReference>
<dbReference type="AlphaFoldDB" id="A0A7W6D883"/>
<dbReference type="InterPro" id="IPR057736">
    <property type="entry name" value="SAF_PseI/NeuA/NeuB"/>
</dbReference>
<reference evidence="2 3" key="1">
    <citation type="submission" date="2020-08" db="EMBL/GenBank/DDBJ databases">
        <title>Genomic Encyclopedia of Type Strains, Phase IV (KMG-IV): sequencing the most valuable type-strain genomes for metagenomic binning, comparative biology and taxonomic classification.</title>
        <authorList>
            <person name="Goeker M."/>
        </authorList>
    </citation>
    <scope>NUCLEOTIDE SEQUENCE [LARGE SCALE GENOMIC DNA]</scope>
    <source>
        <strain evidence="2 3">DSM 100211</strain>
    </source>
</reference>
<proteinExistence type="predicted"/>
<dbReference type="InterPro" id="IPR006190">
    <property type="entry name" value="SAF_AFP_Neu5Ac"/>
</dbReference>
<keyword evidence="2" id="KW-0808">Transferase</keyword>
<gene>
    <name evidence="2" type="ORF">GGQ64_001610</name>
</gene>
<dbReference type="GO" id="GO:0016051">
    <property type="term" value="P:carbohydrate biosynthetic process"/>
    <property type="evidence" value="ECO:0007669"/>
    <property type="project" value="InterPro"/>
</dbReference>
<dbReference type="CDD" id="cd11615">
    <property type="entry name" value="SAF_NeuB_like"/>
    <property type="match status" value="1"/>
</dbReference>
<dbReference type="GO" id="GO:0047444">
    <property type="term" value="F:N-acylneuraminate-9-phosphate synthase activity"/>
    <property type="evidence" value="ECO:0007669"/>
    <property type="project" value="TreeGrafter"/>
</dbReference>
<feature type="domain" description="AFP-like" evidence="1">
    <location>
        <begin position="299"/>
        <end position="355"/>
    </location>
</feature>
<dbReference type="Pfam" id="PF08666">
    <property type="entry name" value="SAF"/>
    <property type="match status" value="1"/>
</dbReference>
<dbReference type="Gene3D" id="3.90.1210.10">
    <property type="entry name" value="Antifreeze-like/N-acetylneuraminic acid synthase C-terminal domain"/>
    <property type="match status" value="1"/>
</dbReference>
<dbReference type="Pfam" id="PF03102">
    <property type="entry name" value="NeuB"/>
    <property type="match status" value="1"/>
</dbReference>
<dbReference type="InterPro" id="IPR051690">
    <property type="entry name" value="PseI-like"/>
</dbReference>
<organism evidence="2 3">
    <name type="scientific">Mycoplana azooxidifex</name>
    <dbReference type="NCBI Taxonomy" id="1636188"/>
    <lineage>
        <taxon>Bacteria</taxon>
        <taxon>Pseudomonadati</taxon>
        <taxon>Pseudomonadota</taxon>
        <taxon>Alphaproteobacteria</taxon>
        <taxon>Hyphomicrobiales</taxon>
        <taxon>Rhizobiaceae</taxon>
        <taxon>Mycoplana</taxon>
    </lineage>
</organism>
<dbReference type="PANTHER" id="PTHR42966">
    <property type="entry name" value="N-ACETYLNEURAMINATE SYNTHASE"/>
    <property type="match status" value="1"/>
</dbReference>
<dbReference type="InterPro" id="IPR036732">
    <property type="entry name" value="AFP_Neu5c_C_sf"/>
</dbReference>
<dbReference type="RefSeq" id="WP_210300188.1">
    <property type="nucleotide sequence ID" value="NZ_JACIEE010000003.1"/>
</dbReference>
<evidence type="ECO:0000259" key="1">
    <source>
        <dbReference type="PROSITE" id="PS50844"/>
    </source>
</evidence>
<dbReference type="SUPFAM" id="SSF51269">
    <property type="entry name" value="AFP III-like domain"/>
    <property type="match status" value="1"/>
</dbReference>
<dbReference type="EC" id="2.5.1.56" evidence="2"/>
<dbReference type="InterPro" id="IPR013974">
    <property type="entry name" value="SAF"/>
</dbReference>
<comment type="caution">
    <text evidence="2">The sequence shown here is derived from an EMBL/GenBank/DDBJ whole genome shotgun (WGS) entry which is preliminary data.</text>
</comment>
<dbReference type="Gene3D" id="3.20.20.70">
    <property type="entry name" value="Aldolase class I"/>
    <property type="match status" value="1"/>
</dbReference>
<accession>A0A7W6D883</accession>
<evidence type="ECO:0000313" key="3">
    <source>
        <dbReference type="Proteomes" id="UP000574761"/>
    </source>
</evidence>
<name>A0A7W6D883_9HYPH</name>
<keyword evidence="3" id="KW-1185">Reference proteome</keyword>
<dbReference type="PROSITE" id="PS50844">
    <property type="entry name" value="AFP_LIKE"/>
    <property type="match status" value="1"/>
</dbReference>
<dbReference type="InterPro" id="IPR013132">
    <property type="entry name" value="PseI/NeuA/B-like_N"/>
</dbReference>
<evidence type="ECO:0000313" key="2">
    <source>
        <dbReference type="EMBL" id="MBB3976421.1"/>
    </source>
</evidence>
<protein>
    <submittedName>
        <fullName evidence="2">N-acetylneuraminate synthase</fullName>
        <ecNumber evidence="2">2.5.1.56</ecNumber>
    </submittedName>
</protein>
<dbReference type="GO" id="GO:0050462">
    <property type="term" value="F:N-acetylneuraminate synthase activity"/>
    <property type="evidence" value="ECO:0007669"/>
    <property type="project" value="UniProtKB-EC"/>
</dbReference>
<dbReference type="SUPFAM" id="SSF51569">
    <property type="entry name" value="Aldolase"/>
    <property type="match status" value="1"/>
</dbReference>
<dbReference type="InterPro" id="IPR013785">
    <property type="entry name" value="Aldolase_TIM"/>
</dbReference>